<reference evidence="5" key="1">
    <citation type="journal article" date="2014" name="Int. J. Syst. Evol. Microbiol.">
        <title>Complete genome of a new Firmicutes species belonging to the dominant human colonic microbiota ('Ruminococcus bicirculans') reveals two chromosomes and a selective capacity to utilize plant glucans.</title>
        <authorList>
            <consortium name="NISC Comparative Sequencing Program"/>
            <person name="Wegmann U."/>
            <person name="Louis P."/>
            <person name="Goesmann A."/>
            <person name="Henrissat B."/>
            <person name="Duncan S.H."/>
            <person name="Flint H.J."/>
        </authorList>
    </citation>
    <scope>NUCLEOTIDE SEQUENCE</scope>
    <source>
        <strain evidence="5">CGMCC 4.7177</strain>
    </source>
</reference>
<dbReference type="PANTHER" id="PTHR38464:SF1">
    <property type="entry name" value="L-ARABINOSE ISOMERASE"/>
    <property type="match status" value="1"/>
</dbReference>
<keyword evidence="2 5" id="KW-0413">Isomerase</keyword>
<dbReference type="SUPFAM" id="SSF50443">
    <property type="entry name" value="FucI/AraA C-terminal domain-like"/>
    <property type="match status" value="1"/>
</dbReference>
<keyword evidence="6" id="KW-1185">Reference proteome</keyword>
<evidence type="ECO:0000256" key="2">
    <source>
        <dbReference type="ARBA" id="ARBA00023235"/>
    </source>
</evidence>
<dbReference type="EMBL" id="JBHSFK010000145">
    <property type="protein sequence ID" value="MFC4508669.1"/>
    <property type="molecule type" value="Genomic_DNA"/>
</dbReference>
<evidence type="ECO:0000313" key="6">
    <source>
        <dbReference type="Proteomes" id="UP001595839"/>
    </source>
</evidence>
<keyword evidence="1" id="KW-0054">Arabinose catabolism</keyword>
<dbReference type="EMBL" id="JBHSFK010000146">
    <property type="protein sequence ID" value="MFC4508671.1"/>
    <property type="molecule type" value="Genomic_DNA"/>
</dbReference>
<protein>
    <submittedName>
        <fullName evidence="5">L-arabinose isomerase</fullName>
    </submittedName>
</protein>
<dbReference type="PANTHER" id="PTHR38464">
    <property type="entry name" value="L-ARABINOSE ISOMERASE"/>
    <property type="match status" value="1"/>
</dbReference>
<dbReference type="InterPro" id="IPR003762">
    <property type="entry name" value="Lara_isomerase"/>
</dbReference>
<reference evidence="6" key="2">
    <citation type="journal article" date="2019" name="Int. J. Syst. Evol. Microbiol.">
        <title>The Global Catalogue of Microorganisms (GCM) 10K type strain sequencing project: providing services to taxonomists for standard genome sequencing and annotation.</title>
        <authorList>
            <consortium name="The Broad Institute Genomics Platform"/>
            <consortium name="The Broad Institute Genome Sequencing Center for Infectious Disease"/>
            <person name="Wu L."/>
            <person name="Ma J."/>
        </authorList>
    </citation>
    <scope>NUCLEOTIDE SEQUENCE [LARGE SCALE GENOMIC DNA]</scope>
    <source>
        <strain evidence="6">CGMCC 4.7177</strain>
    </source>
</reference>
<keyword evidence="3" id="KW-0119">Carbohydrate metabolism</keyword>
<evidence type="ECO:0000313" key="5">
    <source>
        <dbReference type="EMBL" id="MFC4508671.1"/>
    </source>
</evidence>
<dbReference type="Proteomes" id="UP001595839">
    <property type="component" value="Unassembled WGS sequence"/>
</dbReference>
<feature type="non-terminal residue" evidence="5">
    <location>
        <position position="1"/>
    </location>
</feature>
<comment type="caution">
    <text evidence="5">The sequence shown here is derived from an EMBL/GenBank/DDBJ whole genome shotgun (WGS) entry which is preliminary data.</text>
</comment>
<dbReference type="InterPro" id="IPR004216">
    <property type="entry name" value="Fuc/Ara_isomerase_C"/>
</dbReference>
<reference evidence="5" key="3">
    <citation type="submission" date="2024-09" db="EMBL/GenBank/DDBJ databases">
        <authorList>
            <person name="Sun Q."/>
            <person name="Mori K."/>
        </authorList>
    </citation>
    <scope>NUCLEOTIDE SEQUENCE</scope>
    <source>
        <strain evidence="5">CGMCC 4.7177</strain>
    </source>
</reference>
<accession>A0ABV9BCW8</accession>
<name>A0ABV9BCW8_9ACTN</name>
<proteinExistence type="predicted"/>
<organism evidence="5 6">
    <name type="scientific">Streptomyces vulcanius</name>
    <dbReference type="NCBI Taxonomy" id="1441876"/>
    <lineage>
        <taxon>Bacteria</taxon>
        <taxon>Bacillati</taxon>
        <taxon>Actinomycetota</taxon>
        <taxon>Actinomycetes</taxon>
        <taxon>Kitasatosporales</taxon>
        <taxon>Streptomycetaceae</taxon>
        <taxon>Streptomyces</taxon>
    </lineage>
</organism>
<dbReference type="GO" id="GO:0016853">
    <property type="term" value="F:isomerase activity"/>
    <property type="evidence" value="ECO:0007669"/>
    <property type="project" value="UniProtKB-KW"/>
</dbReference>
<evidence type="ECO:0000313" key="4">
    <source>
        <dbReference type="EMBL" id="MFC4508669.1"/>
    </source>
</evidence>
<sequence length="56" mass="6229">APHHTVLSTAVDLETLTDYAAMTGVELLTIDENTTTDQFAKEIRWNAAYHRLAQAL</sequence>
<evidence type="ECO:0000256" key="1">
    <source>
        <dbReference type="ARBA" id="ARBA00022935"/>
    </source>
</evidence>
<gene>
    <name evidence="4" type="ORF">ACFPIH_56410</name>
    <name evidence="5" type="ORF">ACFPIH_56420</name>
</gene>
<evidence type="ECO:0000256" key="3">
    <source>
        <dbReference type="ARBA" id="ARBA00023277"/>
    </source>
</evidence>